<feature type="region of interest" description="Disordered" evidence="1">
    <location>
        <begin position="469"/>
        <end position="568"/>
    </location>
</feature>
<gene>
    <name evidence="2" type="ORF">PHYBLDRAFT_73231</name>
</gene>
<dbReference type="Proteomes" id="UP000077315">
    <property type="component" value="Unassembled WGS sequence"/>
</dbReference>
<accession>A0A162N5G2</accession>
<dbReference type="OrthoDB" id="2289883at2759"/>
<feature type="compositionally biased region" description="Basic residues" evidence="1">
    <location>
        <begin position="505"/>
        <end position="516"/>
    </location>
</feature>
<feature type="region of interest" description="Disordered" evidence="1">
    <location>
        <begin position="733"/>
        <end position="776"/>
    </location>
</feature>
<dbReference type="VEuPathDB" id="FungiDB:PHYBLDRAFT_73231"/>
<feature type="compositionally biased region" description="Basic residues" evidence="1">
    <location>
        <begin position="553"/>
        <end position="564"/>
    </location>
</feature>
<dbReference type="AlphaFoldDB" id="A0A162N5G2"/>
<protein>
    <submittedName>
        <fullName evidence="2">Uncharacterized protein</fullName>
    </submittedName>
</protein>
<name>A0A162N5G2_PHYB8</name>
<dbReference type="RefSeq" id="XP_018284034.1">
    <property type="nucleotide sequence ID" value="XM_018442807.1"/>
</dbReference>
<feature type="region of interest" description="Disordered" evidence="1">
    <location>
        <begin position="581"/>
        <end position="607"/>
    </location>
</feature>
<dbReference type="InParanoid" id="A0A162N5G2"/>
<proteinExistence type="predicted"/>
<evidence type="ECO:0000256" key="1">
    <source>
        <dbReference type="SAM" id="MobiDB-lite"/>
    </source>
</evidence>
<feature type="compositionally biased region" description="Basic and acidic residues" evidence="1">
    <location>
        <begin position="750"/>
        <end position="764"/>
    </location>
</feature>
<feature type="region of interest" description="Disordered" evidence="1">
    <location>
        <begin position="647"/>
        <end position="719"/>
    </location>
</feature>
<feature type="compositionally biased region" description="Basic and acidic residues" evidence="1">
    <location>
        <begin position="534"/>
        <end position="552"/>
    </location>
</feature>
<keyword evidence="3" id="KW-1185">Reference proteome</keyword>
<evidence type="ECO:0000313" key="2">
    <source>
        <dbReference type="EMBL" id="OAD65994.1"/>
    </source>
</evidence>
<dbReference type="EMBL" id="KV441007">
    <property type="protein sequence ID" value="OAD65994.1"/>
    <property type="molecule type" value="Genomic_DNA"/>
</dbReference>
<evidence type="ECO:0000313" key="3">
    <source>
        <dbReference type="Proteomes" id="UP000077315"/>
    </source>
</evidence>
<feature type="compositionally biased region" description="Basic residues" evidence="1">
    <location>
        <begin position="596"/>
        <end position="606"/>
    </location>
</feature>
<feature type="compositionally biased region" description="Basic and acidic residues" evidence="1">
    <location>
        <begin position="481"/>
        <end position="504"/>
    </location>
</feature>
<feature type="compositionally biased region" description="Low complexity" evidence="1">
    <location>
        <begin position="733"/>
        <end position="747"/>
    </location>
</feature>
<sequence length="776" mass="88540">MSLPNNEIVWLHATPAVANLYYHLHFKQTHDIYCPDLHLDLPRIRPMVLSLASHLDTHSNRPLVIYFMEAHSSIKIRDFLKFLCQLRSTIHIIHCVIRSGLFQSKLLLGSAAYLLNTYRSHPKVLEWSKQCSVPFTDAYADIVLPKEQIVSHQDLPLSTIADPPFSPFTRQALFVKIDKKFGTWSENDGLVFHFTFLNVLQSWQSTISTSRQALVMLIDEKAIYGDIPNFFEFSMEKQEKILECYRNTLNKSLEPFSVDQPIHSYFKDYRKPKETIGESMAWLQGLLGLSISTSIYLSSVEEPDQFVVCPPYFKNLCRIYLNQQTNLTADEWTNKFLDLQQSSIDCFDSLYIALHCIALYCIVLHIINKETQASHFRNLPNPESKQASPEPKHEPGALIKEDFRNQGIHFTIRSFPIEKHEPKNEKEQPKELISEQISLSKDTYEPKEQIPIAGIGLNLSAHRHLPSTFETKKEAKKRKKGDLPEKVSKDSVESGENVKPEKKTAKPTRPRATTKKRPAEDQTIHSDNGQDICYAKDPKDAKCDDDSHEMIPKTKRKYTPRKKGVNQTVIKGDDEAAVEVAMTETEPQSVSEIQTKKKRKYTKKTPKTTVEMTAKGDDLFTMFFLETYQPKEGYTPRENMVTNEKFKESAGMQKKKGDMYQCVEFPGTQPLGSTKNANTKETDYDSDATDDGSDFRDNQTSFNVPPAPSAPSVPHVPLSRSFTNTELSTVHDSYSYSHTNNHSYSYSFNDSHHMAKSESERPADYDSDATDDGTGN</sequence>
<organism evidence="2 3">
    <name type="scientific">Phycomyces blakesleeanus (strain ATCC 8743b / DSM 1359 / FGSC 10004 / NBRC 33097 / NRRL 1555)</name>
    <dbReference type="NCBI Taxonomy" id="763407"/>
    <lineage>
        <taxon>Eukaryota</taxon>
        <taxon>Fungi</taxon>
        <taxon>Fungi incertae sedis</taxon>
        <taxon>Mucoromycota</taxon>
        <taxon>Mucoromycotina</taxon>
        <taxon>Mucoromycetes</taxon>
        <taxon>Mucorales</taxon>
        <taxon>Phycomycetaceae</taxon>
        <taxon>Phycomyces</taxon>
    </lineage>
</organism>
<feature type="compositionally biased region" description="Acidic residues" evidence="1">
    <location>
        <begin position="765"/>
        <end position="776"/>
    </location>
</feature>
<reference evidence="3" key="1">
    <citation type="submission" date="2015-06" db="EMBL/GenBank/DDBJ databases">
        <title>Expansion of signal transduction pathways in fungi by whole-genome duplication.</title>
        <authorList>
            <consortium name="DOE Joint Genome Institute"/>
            <person name="Corrochano L.M."/>
            <person name="Kuo A."/>
            <person name="Marcet-Houben M."/>
            <person name="Polaino S."/>
            <person name="Salamov A."/>
            <person name="Villalobos J.M."/>
            <person name="Alvarez M.I."/>
            <person name="Avalos J."/>
            <person name="Benito E.P."/>
            <person name="Benoit I."/>
            <person name="Burger G."/>
            <person name="Camino L.P."/>
            <person name="Canovas D."/>
            <person name="Cerda-Olmedo E."/>
            <person name="Cheng J.-F."/>
            <person name="Dominguez A."/>
            <person name="Elias M."/>
            <person name="Eslava A.P."/>
            <person name="Glaser F."/>
            <person name="Grimwood J."/>
            <person name="Gutierrez G."/>
            <person name="Heitman J."/>
            <person name="Henrissat B."/>
            <person name="Iturriaga E.A."/>
            <person name="Lang B.F."/>
            <person name="Lavin J.L."/>
            <person name="Lee S."/>
            <person name="Li W."/>
            <person name="Lindquist E."/>
            <person name="Lopez-Garcia S."/>
            <person name="Luque E.M."/>
            <person name="Marcos A.T."/>
            <person name="Martin J."/>
            <person name="McCluskey K."/>
            <person name="Medina H.R."/>
            <person name="Miralles-Duran A."/>
            <person name="Miyazaki A."/>
            <person name="Munoz-Torres E."/>
            <person name="Oguiza J.A."/>
            <person name="Ohm R."/>
            <person name="Olmedo M."/>
            <person name="Orejas M."/>
            <person name="Ortiz-Castellanos L."/>
            <person name="Pisabarro A.G."/>
            <person name="Rodriguez-Romero J."/>
            <person name="Ruiz-Herrera J."/>
            <person name="Ruiz-Vazquez R."/>
            <person name="Sanz C."/>
            <person name="Schackwitz W."/>
            <person name="Schmutz J."/>
            <person name="Shahriari M."/>
            <person name="Shelest E."/>
            <person name="Silva-Franco F."/>
            <person name="Soanes D."/>
            <person name="Syed K."/>
            <person name="Tagua V.G."/>
            <person name="Talbot N.J."/>
            <person name="Thon M."/>
            <person name="De vries R.P."/>
            <person name="Wiebenga A."/>
            <person name="Yadav J.S."/>
            <person name="Braun E.L."/>
            <person name="Baker S."/>
            <person name="Garre V."/>
            <person name="Horwitz B."/>
            <person name="Torres-Martinez S."/>
            <person name="Idnurm A."/>
            <person name="Herrera-Estrella A."/>
            <person name="Gabaldon T."/>
            <person name="Grigoriev I.V."/>
        </authorList>
    </citation>
    <scope>NUCLEOTIDE SEQUENCE [LARGE SCALE GENOMIC DNA]</scope>
    <source>
        <strain evidence="3">NRRL 1555(-)</strain>
    </source>
</reference>
<dbReference type="GeneID" id="29003713"/>